<accession>A0ABW2L139</accession>
<evidence type="ECO:0000313" key="3">
    <source>
        <dbReference type="Proteomes" id="UP001596456"/>
    </source>
</evidence>
<feature type="transmembrane region" description="Helical" evidence="1">
    <location>
        <begin position="89"/>
        <end position="106"/>
    </location>
</feature>
<gene>
    <name evidence="2" type="ORF">ACFQPS_19425</name>
</gene>
<sequence length="256" mass="28201">MTDQIDEIDEFDLHAYLDGQLEPRREAAVRAFIEANPATRERMRAYAEQQLLLRMSQVEGETEGRAVAALPVMRHLLARWQRSRPRERALRAAVGLLLFGAGWIAAELSDRMPALILPAYAQDALAVHEALGAADAKVIETAGVRQEEVSRWLSARMGEPVKLPELHLIGLRLVGATLEDGEQGMSGMLVYEDRTGRRVTLAMVPEESAGPDQLELSEVHGYVVGCWRGKNFAYALVARTSETQVAQIAAAFGSAR</sequence>
<protein>
    <submittedName>
        <fullName evidence="2">Anti-sigma factor family protein</fullName>
    </submittedName>
</protein>
<evidence type="ECO:0000256" key="1">
    <source>
        <dbReference type="SAM" id="Phobius"/>
    </source>
</evidence>
<dbReference type="Proteomes" id="UP001596456">
    <property type="component" value="Unassembled WGS sequence"/>
</dbReference>
<keyword evidence="3" id="KW-1185">Reference proteome</keyword>
<organism evidence="2 3">
    <name type="scientific">Rhodocista pekingensis</name>
    <dbReference type="NCBI Taxonomy" id="201185"/>
    <lineage>
        <taxon>Bacteria</taxon>
        <taxon>Pseudomonadati</taxon>
        <taxon>Pseudomonadota</taxon>
        <taxon>Alphaproteobacteria</taxon>
        <taxon>Rhodospirillales</taxon>
        <taxon>Azospirillaceae</taxon>
        <taxon>Rhodocista</taxon>
    </lineage>
</organism>
<comment type="caution">
    <text evidence="2">The sequence shown here is derived from an EMBL/GenBank/DDBJ whole genome shotgun (WGS) entry which is preliminary data.</text>
</comment>
<evidence type="ECO:0000313" key="2">
    <source>
        <dbReference type="EMBL" id="MFC7335348.1"/>
    </source>
</evidence>
<proteinExistence type="predicted"/>
<reference evidence="3" key="1">
    <citation type="journal article" date="2019" name="Int. J. Syst. Evol. Microbiol.">
        <title>The Global Catalogue of Microorganisms (GCM) 10K type strain sequencing project: providing services to taxonomists for standard genome sequencing and annotation.</title>
        <authorList>
            <consortium name="The Broad Institute Genomics Platform"/>
            <consortium name="The Broad Institute Genome Sequencing Center for Infectious Disease"/>
            <person name="Wu L."/>
            <person name="Ma J."/>
        </authorList>
    </citation>
    <scope>NUCLEOTIDE SEQUENCE [LARGE SCALE GENOMIC DNA]</scope>
    <source>
        <strain evidence="3">CGMCC 1.16275</strain>
    </source>
</reference>
<keyword evidence="1" id="KW-0472">Membrane</keyword>
<dbReference type="EMBL" id="JBHTCM010000028">
    <property type="protein sequence ID" value="MFC7335348.1"/>
    <property type="molecule type" value="Genomic_DNA"/>
</dbReference>
<keyword evidence="1" id="KW-1133">Transmembrane helix</keyword>
<dbReference type="RefSeq" id="WP_377360916.1">
    <property type="nucleotide sequence ID" value="NZ_JBHTCM010000028.1"/>
</dbReference>
<name>A0ABW2L139_9PROT</name>
<keyword evidence="1" id="KW-0812">Transmembrane</keyword>